<proteinExistence type="inferred from homology"/>
<dbReference type="InterPro" id="IPR007303">
    <property type="entry name" value="TIP41-like"/>
</dbReference>
<evidence type="ECO:0000256" key="1">
    <source>
        <dbReference type="ARBA" id="ARBA00006658"/>
    </source>
</evidence>
<dbReference type="InterPro" id="IPR051330">
    <property type="entry name" value="Phosphatase_reg/MetRdx"/>
</dbReference>
<dbReference type="EMBL" id="QEAQ01000076">
    <property type="protein sequence ID" value="TPX56401.1"/>
    <property type="molecule type" value="Genomic_DNA"/>
</dbReference>
<evidence type="ECO:0000313" key="2">
    <source>
        <dbReference type="EMBL" id="TPX56401.1"/>
    </source>
</evidence>
<reference evidence="2 3" key="1">
    <citation type="journal article" date="2019" name="Sci. Rep.">
        <title>Comparative genomics of chytrid fungi reveal insights into the obligate biotrophic and pathogenic lifestyle of Synchytrium endobioticum.</title>
        <authorList>
            <person name="van de Vossenberg B.T.L.H."/>
            <person name="Warris S."/>
            <person name="Nguyen H.D.T."/>
            <person name="van Gent-Pelzer M.P.E."/>
            <person name="Joly D.L."/>
            <person name="van de Geest H.C."/>
            <person name="Bonants P.J.M."/>
            <person name="Smith D.S."/>
            <person name="Levesque C.A."/>
            <person name="van der Lee T.A.J."/>
        </authorList>
    </citation>
    <scope>NUCLEOTIDE SEQUENCE [LARGE SCALE GENOMIC DNA]</scope>
    <source>
        <strain evidence="2 3">CBS 809.83</strain>
    </source>
</reference>
<comment type="caution">
    <text evidence="2">The sequence shown here is derived from an EMBL/GenBank/DDBJ whole genome shotgun (WGS) entry which is preliminary data.</text>
</comment>
<name>A0A507DY87_9FUNG</name>
<gene>
    <name evidence="2" type="ORF">PhCBS80983_g04542</name>
</gene>
<dbReference type="AlphaFoldDB" id="A0A507DY87"/>
<dbReference type="STRING" id="109895.A0A507DY87"/>
<dbReference type="PANTHER" id="PTHR21021:SF16">
    <property type="entry name" value="TIP41-LIKE PROTEIN"/>
    <property type="match status" value="1"/>
</dbReference>
<dbReference type="Pfam" id="PF04176">
    <property type="entry name" value="TIP41"/>
    <property type="match status" value="1"/>
</dbReference>
<sequence>MTNPPHTLISNGPEKGINLHGWTITTCKTAIFNCGELERASQELAVPNPEMLFGNNHLTMAHESGLKITFKAMDALQRVDASPNAAEGIKVACAVHWAKNNAEAAEKIKDVIKPYDWTYTTDYTGTVESAAQSFQTTRDTINIEQLKRPDPILFYDELVLYEDELADNGTAMLSLRVRVMPTCFLILLRFFLRVDDVLFRVNDTRLYHEFGTDHLVREYTSRDEEYSRIRGKLPKAAPWDLRKQGAEDLSSLTDPNWVSATMTAVGPSAPTTVLDSVAELKPSLPSPGKYLLIRESVKVTA</sequence>
<comment type="similarity">
    <text evidence="1">Belongs to the TIP41 family.</text>
</comment>
<organism evidence="2 3">
    <name type="scientific">Powellomyces hirtus</name>
    <dbReference type="NCBI Taxonomy" id="109895"/>
    <lineage>
        <taxon>Eukaryota</taxon>
        <taxon>Fungi</taxon>
        <taxon>Fungi incertae sedis</taxon>
        <taxon>Chytridiomycota</taxon>
        <taxon>Chytridiomycota incertae sedis</taxon>
        <taxon>Chytridiomycetes</taxon>
        <taxon>Spizellomycetales</taxon>
        <taxon>Powellomycetaceae</taxon>
        <taxon>Powellomyces</taxon>
    </lineage>
</organism>
<accession>A0A507DY87</accession>
<evidence type="ECO:0008006" key="4">
    <source>
        <dbReference type="Google" id="ProtNLM"/>
    </source>
</evidence>
<dbReference type="Proteomes" id="UP000318582">
    <property type="component" value="Unassembled WGS sequence"/>
</dbReference>
<dbReference type="GO" id="GO:0031929">
    <property type="term" value="P:TOR signaling"/>
    <property type="evidence" value="ECO:0007669"/>
    <property type="project" value="TreeGrafter"/>
</dbReference>
<protein>
    <recommendedName>
        <fullName evidence="4">TIP41-like protein</fullName>
    </recommendedName>
</protein>
<dbReference type="PANTHER" id="PTHR21021">
    <property type="entry name" value="GAF/PUTATIVE CYTOSKELETAL PROTEIN"/>
    <property type="match status" value="1"/>
</dbReference>
<evidence type="ECO:0000313" key="3">
    <source>
        <dbReference type="Proteomes" id="UP000318582"/>
    </source>
</evidence>
<keyword evidence="3" id="KW-1185">Reference proteome</keyword>
<dbReference type="GO" id="GO:0005829">
    <property type="term" value="C:cytosol"/>
    <property type="evidence" value="ECO:0007669"/>
    <property type="project" value="TreeGrafter"/>
</dbReference>